<dbReference type="Proteomes" id="UP000434850">
    <property type="component" value="Unassembled WGS sequence"/>
</dbReference>
<dbReference type="GO" id="GO:0004029">
    <property type="term" value="F:aldehyde dehydrogenase (NAD+) activity"/>
    <property type="evidence" value="ECO:0007669"/>
    <property type="project" value="TreeGrafter"/>
</dbReference>
<dbReference type="InterPro" id="IPR036291">
    <property type="entry name" value="NAD(P)-bd_dom_sf"/>
</dbReference>
<dbReference type="PANTHER" id="PTHR48079">
    <property type="entry name" value="PROTEIN YEEZ"/>
    <property type="match status" value="1"/>
</dbReference>
<dbReference type="OrthoDB" id="596910at2"/>
<dbReference type="GO" id="GO:0005737">
    <property type="term" value="C:cytoplasm"/>
    <property type="evidence" value="ECO:0007669"/>
    <property type="project" value="TreeGrafter"/>
</dbReference>
<dbReference type="Pfam" id="PF01370">
    <property type="entry name" value="Epimerase"/>
    <property type="match status" value="1"/>
</dbReference>
<dbReference type="Gene3D" id="3.40.50.720">
    <property type="entry name" value="NAD(P)-binding Rossmann-like Domain"/>
    <property type="match status" value="1"/>
</dbReference>
<dbReference type="RefSeq" id="WP_157540035.1">
    <property type="nucleotide sequence ID" value="NZ_WQLA01000001.1"/>
</dbReference>
<dbReference type="AlphaFoldDB" id="A0A6I4I5E9"/>
<comment type="caution">
    <text evidence="2">The sequence shown here is derived from an EMBL/GenBank/DDBJ whole genome shotgun (WGS) entry which is preliminary data.</text>
</comment>
<protein>
    <submittedName>
        <fullName evidence="2">NAD-dependent epimerase/dehydratase family protein</fullName>
    </submittedName>
</protein>
<dbReference type="SUPFAM" id="SSF51735">
    <property type="entry name" value="NAD(P)-binding Rossmann-fold domains"/>
    <property type="match status" value="1"/>
</dbReference>
<dbReference type="PANTHER" id="PTHR48079:SF6">
    <property type="entry name" value="NAD(P)-BINDING DOMAIN-CONTAINING PROTEIN-RELATED"/>
    <property type="match status" value="1"/>
</dbReference>
<organism evidence="2 3">
    <name type="scientific">Mucilaginibacter aquatilis</name>
    <dbReference type="NCBI Taxonomy" id="1517760"/>
    <lineage>
        <taxon>Bacteria</taxon>
        <taxon>Pseudomonadati</taxon>
        <taxon>Bacteroidota</taxon>
        <taxon>Sphingobacteriia</taxon>
        <taxon>Sphingobacteriales</taxon>
        <taxon>Sphingobacteriaceae</taxon>
        <taxon>Mucilaginibacter</taxon>
    </lineage>
</organism>
<keyword evidence="3" id="KW-1185">Reference proteome</keyword>
<reference evidence="2 3" key="1">
    <citation type="submission" date="2019-12" db="EMBL/GenBank/DDBJ databases">
        <title>Mucilaginibacter sp. HME9299 genome sequencing and assembly.</title>
        <authorList>
            <person name="Kang H."/>
            <person name="Kim H."/>
            <person name="Joh K."/>
        </authorList>
    </citation>
    <scope>NUCLEOTIDE SEQUENCE [LARGE SCALE GENOMIC DNA]</scope>
    <source>
        <strain evidence="2 3">HME9299</strain>
    </source>
</reference>
<evidence type="ECO:0000313" key="2">
    <source>
        <dbReference type="EMBL" id="MVN90272.1"/>
    </source>
</evidence>
<evidence type="ECO:0000259" key="1">
    <source>
        <dbReference type="Pfam" id="PF01370"/>
    </source>
</evidence>
<dbReference type="InterPro" id="IPR051783">
    <property type="entry name" value="NAD(P)-dependent_oxidoreduct"/>
</dbReference>
<proteinExistence type="predicted"/>
<accession>A0A6I4I5E9</accession>
<name>A0A6I4I5E9_9SPHI</name>
<gene>
    <name evidence="2" type="ORF">GO816_03960</name>
</gene>
<dbReference type="EMBL" id="WQLA01000001">
    <property type="protein sequence ID" value="MVN90272.1"/>
    <property type="molecule type" value="Genomic_DNA"/>
</dbReference>
<evidence type="ECO:0000313" key="3">
    <source>
        <dbReference type="Proteomes" id="UP000434850"/>
    </source>
</evidence>
<feature type="domain" description="NAD-dependent epimerase/dehydratase" evidence="1">
    <location>
        <begin position="2"/>
        <end position="218"/>
    </location>
</feature>
<dbReference type="InterPro" id="IPR001509">
    <property type="entry name" value="Epimerase_deHydtase"/>
</dbReference>
<sequence>MILVTGATGFLGSVLTAQLVRQNVRVRCVKRSSSVIPDVLKPYAALIEWHDADLLEEPILADAFEGITNVYHCAAWVSIKQADKEPMIYTNVTGTANIVNLCLEHNARLLHVSSIAAVGAAKPGLLTTEKNHIEETPVNNVYAISKLESEMEVWRGIAEGLDAVVINPSVIIGAAAGTTGSGKIFETVRAGMKYYSSGSCGLVDVDDVAKCAIALMNSDVTAERFIINAENWKYKDLFETAARCFGVKPPTTEAKPWMLELAWRGAAVIATLTGKDPSFDKIAAQAASVEQNYDNSKLKKVIDVEFKPIAQSIREICEALKQ</sequence>